<keyword evidence="3" id="KW-1185">Reference proteome</keyword>
<comment type="caution">
    <text evidence="2">The sequence shown here is derived from an EMBL/GenBank/DDBJ whole genome shotgun (WGS) entry which is preliminary data.</text>
</comment>
<evidence type="ECO:0000259" key="1">
    <source>
        <dbReference type="Pfam" id="PF01593"/>
    </source>
</evidence>
<dbReference type="Proteomes" id="UP000466442">
    <property type="component" value="Unassembled WGS sequence"/>
</dbReference>
<dbReference type="InterPro" id="IPR036188">
    <property type="entry name" value="FAD/NAD-bd_sf"/>
</dbReference>
<dbReference type="InterPro" id="IPR002937">
    <property type="entry name" value="Amino_oxidase"/>
</dbReference>
<evidence type="ECO:0000313" key="3">
    <source>
        <dbReference type="Proteomes" id="UP000466442"/>
    </source>
</evidence>
<accession>A0A8S9XIQ6</accession>
<dbReference type="AlphaFoldDB" id="A0A8S9XIQ6"/>
<gene>
    <name evidence="2" type="ORF">GE061_014599</name>
</gene>
<dbReference type="GO" id="GO:0046592">
    <property type="term" value="F:polyamine oxidase activity"/>
    <property type="evidence" value="ECO:0007669"/>
    <property type="project" value="TreeGrafter"/>
</dbReference>
<organism evidence="2 3">
    <name type="scientific">Apolygus lucorum</name>
    <name type="common">Small green plant bug</name>
    <name type="synonym">Lygocoris lucorum</name>
    <dbReference type="NCBI Taxonomy" id="248454"/>
    <lineage>
        <taxon>Eukaryota</taxon>
        <taxon>Metazoa</taxon>
        <taxon>Ecdysozoa</taxon>
        <taxon>Arthropoda</taxon>
        <taxon>Hexapoda</taxon>
        <taxon>Insecta</taxon>
        <taxon>Pterygota</taxon>
        <taxon>Neoptera</taxon>
        <taxon>Paraneoptera</taxon>
        <taxon>Hemiptera</taxon>
        <taxon>Heteroptera</taxon>
        <taxon>Panheteroptera</taxon>
        <taxon>Cimicomorpha</taxon>
        <taxon>Miridae</taxon>
        <taxon>Mirini</taxon>
        <taxon>Apolygus</taxon>
    </lineage>
</organism>
<dbReference type="Pfam" id="PF01593">
    <property type="entry name" value="Amino_oxidase"/>
    <property type="match status" value="1"/>
</dbReference>
<dbReference type="InterPro" id="IPR050281">
    <property type="entry name" value="Flavin_monoamine_oxidase"/>
</dbReference>
<dbReference type="Gene3D" id="3.90.660.10">
    <property type="match status" value="1"/>
</dbReference>
<dbReference type="EMBL" id="WIXP02000006">
    <property type="protein sequence ID" value="KAF6208857.1"/>
    <property type="molecule type" value="Genomic_DNA"/>
</dbReference>
<dbReference type="PANTHER" id="PTHR10742">
    <property type="entry name" value="FLAVIN MONOAMINE OXIDASE"/>
    <property type="match status" value="1"/>
</dbReference>
<dbReference type="Gene3D" id="3.50.50.60">
    <property type="entry name" value="FAD/NAD(P)-binding domain"/>
    <property type="match status" value="1"/>
</dbReference>
<proteinExistence type="predicted"/>
<evidence type="ECO:0000313" key="2">
    <source>
        <dbReference type="EMBL" id="KAF6208857.1"/>
    </source>
</evidence>
<name>A0A8S9XIQ6_APOLU</name>
<sequence>MVFHVRVSSALRWTGHAFSLSRSLCLSVAYKKGDENDSVMTVPPCEDTIKTTCIRECLDKSIKSPRVIIVGAGLAGLSAAQRLGEYGIHDVVVLEASNRIGGRVYTCNFDGHTVDLGAQWIHGASITNAIFNMAMQGRLLTSPVDIVDPFRGIFVHSDGTPVCSEMRQKGIQVLQTLMCSVKELLNDPQQLQFHIKDSTWDYLLNHMELETAARTKGESNAIRSVLLAVMNSLKGELGADLCQIPVERFACNKACLGGDTYLKGGFKTVLEPMTSCVAKENIKLDKEVCSIKWANTDPEEGRVRVKTCDGCNYDGDYVIVTVSLGVLKVRHKQLFCPDLPPEKVEAIKRIGFGDINKVFFSYEKPFWVQGEGTLRICWSMEELEGPCKWIRSIGMIEEVPESPKELMFTIGGPAARCVEELTERCLVEDVTRLIHWVLNNHALPAPKKIMRSRWRSDRFFYGAVSYYNHDTYRTHLTTLAEPLPHFCSQPAPSLLFAGEATMPGMNGTAHGARLSGIREAEKIVEVTKRFRGPPPRPKTVCFKF</sequence>
<reference evidence="2" key="1">
    <citation type="journal article" date="2021" name="Mol. Ecol. Resour.">
        <title>Apolygus lucorum genome provides insights into omnivorousness and mesophyll feeding.</title>
        <authorList>
            <person name="Liu Y."/>
            <person name="Liu H."/>
            <person name="Wang H."/>
            <person name="Huang T."/>
            <person name="Liu B."/>
            <person name="Yang B."/>
            <person name="Yin L."/>
            <person name="Li B."/>
            <person name="Zhang Y."/>
            <person name="Zhang S."/>
            <person name="Jiang F."/>
            <person name="Zhang X."/>
            <person name="Ren Y."/>
            <person name="Wang B."/>
            <person name="Wang S."/>
            <person name="Lu Y."/>
            <person name="Wu K."/>
            <person name="Fan W."/>
            <person name="Wang G."/>
        </authorList>
    </citation>
    <scope>NUCLEOTIDE SEQUENCE</scope>
    <source>
        <strain evidence="2">12Hb</strain>
    </source>
</reference>
<dbReference type="PANTHER" id="PTHR10742:SF416">
    <property type="entry name" value="SPERMINE OXIDASE"/>
    <property type="match status" value="1"/>
</dbReference>
<feature type="domain" description="Amine oxidase" evidence="1">
    <location>
        <begin position="74"/>
        <end position="523"/>
    </location>
</feature>
<dbReference type="OrthoDB" id="2219495at2759"/>
<dbReference type="SUPFAM" id="SSF54373">
    <property type="entry name" value="FAD-linked reductases, C-terminal domain"/>
    <property type="match status" value="1"/>
</dbReference>
<dbReference type="SUPFAM" id="SSF51905">
    <property type="entry name" value="FAD/NAD(P)-binding domain"/>
    <property type="match status" value="1"/>
</dbReference>
<protein>
    <recommendedName>
        <fullName evidence="1">Amine oxidase domain-containing protein</fullName>
    </recommendedName>
</protein>